<organism evidence="1 2">
    <name type="scientific">Brucella tritici</name>
    <dbReference type="NCBI Taxonomy" id="94626"/>
    <lineage>
        <taxon>Bacteria</taxon>
        <taxon>Pseudomonadati</taxon>
        <taxon>Pseudomonadota</taxon>
        <taxon>Alphaproteobacteria</taxon>
        <taxon>Hyphomicrobiales</taxon>
        <taxon>Brucellaceae</taxon>
        <taxon>Brucella/Ochrobactrum group</taxon>
        <taxon>Brucella</taxon>
    </lineage>
</organism>
<dbReference type="AlphaFoldDB" id="A0A6L3Y7D2"/>
<name>A0A6L3Y7D2_9HYPH</name>
<evidence type="ECO:0000313" key="2">
    <source>
        <dbReference type="Proteomes" id="UP000481643"/>
    </source>
</evidence>
<dbReference type="Proteomes" id="UP000481643">
    <property type="component" value="Unassembled WGS sequence"/>
</dbReference>
<accession>A0A6L3Y7D2</accession>
<reference evidence="1 2" key="1">
    <citation type="submission" date="2019-09" db="EMBL/GenBank/DDBJ databases">
        <title>Taxonomic organization of the family Brucellaceae based on a phylogenomic approach.</title>
        <authorList>
            <person name="Leclercq S."/>
            <person name="Cloeckaert A."/>
            <person name="Zygmunt M.S."/>
        </authorList>
    </citation>
    <scope>NUCLEOTIDE SEQUENCE [LARGE SCALE GENOMIC DNA]</scope>
    <source>
        <strain evidence="1 2">WS1830</strain>
    </source>
</reference>
<gene>
    <name evidence="1" type="ORF">F9L08_23660</name>
</gene>
<proteinExistence type="predicted"/>
<dbReference type="EMBL" id="WBVX01000035">
    <property type="protein sequence ID" value="KAB2678420.1"/>
    <property type="molecule type" value="Genomic_DNA"/>
</dbReference>
<protein>
    <submittedName>
        <fullName evidence="1">Uncharacterized protein</fullName>
    </submittedName>
</protein>
<evidence type="ECO:0000313" key="1">
    <source>
        <dbReference type="EMBL" id="KAB2678420.1"/>
    </source>
</evidence>
<comment type="caution">
    <text evidence="1">The sequence shown here is derived from an EMBL/GenBank/DDBJ whole genome shotgun (WGS) entry which is preliminary data.</text>
</comment>
<sequence>MSDSDRCNEYFCMALAASEAMNFHCFSISLKYCSGRLQAHHETNLVSRISALGRMPFFV</sequence>